<comment type="caution">
    <text evidence="1">The sequence shown here is derived from an EMBL/GenBank/DDBJ whole genome shotgun (WGS) entry which is preliminary data.</text>
</comment>
<dbReference type="EMBL" id="BMAV01015977">
    <property type="protein sequence ID" value="GFY66331.1"/>
    <property type="molecule type" value="Genomic_DNA"/>
</dbReference>
<name>A0A8X7C5L2_9ARAC</name>
<gene>
    <name evidence="2" type="ORF">TNIN_107231</name>
    <name evidence="1" type="ORF">TNIN_460701</name>
</gene>
<accession>A0A8X7C5L2</accession>
<keyword evidence="3" id="KW-1185">Reference proteome</keyword>
<organism evidence="1 3">
    <name type="scientific">Trichonephila inaurata madagascariensis</name>
    <dbReference type="NCBI Taxonomy" id="2747483"/>
    <lineage>
        <taxon>Eukaryota</taxon>
        <taxon>Metazoa</taxon>
        <taxon>Ecdysozoa</taxon>
        <taxon>Arthropoda</taxon>
        <taxon>Chelicerata</taxon>
        <taxon>Arachnida</taxon>
        <taxon>Araneae</taxon>
        <taxon>Araneomorphae</taxon>
        <taxon>Entelegynae</taxon>
        <taxon>Araneoidea</taxon>
        <taxon>Nephilidae</taxon>
        <taxon>Trichonephila</taxon>
        <taxon>Trichonephila inaurata</taxon>
    </lineage>
</organism>
<proteinExistence type="predicted"/>
<evidence type="ECO:0000313" key="1">
    <source>
        <dbReference type="EMBL" id="GFY54828.1"/>
    </source>
</evidence>
<dbReference type="EMBL" id="BMAV01010030">
    <property type="protein sequence ID" value="GFY54828.1"/>
    <property type="molecule type" value="Genomic_DNA"/>
</dbReference>
<sequence>MDTLVTSLVKNRIFGFKDVTYLRYLDTEQWTDLRSSSRPSSPFPLVKMPDRSLNQCRLFDLRKHGRKNKTEREKRMCLSWMQD</sequence>
<dbReference type="Proteomes" id="UP000886998">
    <property type="component" value="Unassembled WGS sequence"/>
</dbReference>
<evidence type="ECO:0000313" key="2">
    <source>
        <dbReference type="EMBL" id="GFY66331.1"/>
    </source>
</evidence>
<protein>
    <submittedName>
        <fullName evidence="1">Uncharacterized protein</fullName>
    </submittedName>
</protein>
<evidence type="ECO:0000313" key="3">
    <source>
        <dbReference type="Proteomes" id="UP000886998"/>
    </source>
</evidence>
<dbReference type="AlphaFoldDB" id="A0A8X7C5L2"/>
<reference evidence="1" key="1">
    <citation type="submission" date="2020-08" db="EMBL/GenBank/DDBJ databases">
        <title>Multicomponent nature underlies the extraordinary mechanical properties of spider dragline silk.</title>
        <authorList>
            <person name="Kono N."/>
            <person name="Nakamura H."/>
            <person name="Mori M."/>
            <person name="Yoshida Y."/>
            <person name="Ohtoshi R."/>
            <person name="Malay A.D."/>
            <person name="Moran D.A.P."/>
            <person name="Tomita M."/>
            <person name="Numata K."/>
            <person name="Arakawa K."/>
        </authorList>
    </citation>
    <scope>NUCLEOTIDE SEQUENCE</scope>
</reference>